<accession>A0A091C3Q8</accession>
<evidence type="ECO:0000313" key="1">
    <source>
        <dbReference type="EMBL" id="KFN91554.1"/>
    </source>
</evidence>
<dbReference type="AlphaFoldDB" id="A0A091C3Q8"/>
<reference evidence="1 2" key="1">
    <citation type="submission" date="2014-08" db="EMBL/GenBank/DDBJ databases">
        <title>Genome sequence of Tetragenococcus muriaticus.</title>
        <authorList>
            <person name="Chuea-nongthon C."/>
            <person name="Rodtong S."/>
            <person name="Yongsawatdigul J."/>
            <person name="Steele J.L."/>
            <person name="Liu X.-y."/>
            <person name="Speers J."/>
            <person name="Glasner J.D."/>
            <person name="Neeno-Eckwall E.C."/>
        </authorList>
    </citation>
    <scope>NUCLEOTIDE SEQUENCE [LARGE SCALE GENOMIC DNA]</scope>
    <source>
        <strain evidence="1 2">PMC-11-5</strain>
    </source>
</reference>
<proteinExistence type="predicted"/>
<dbReference type="PATRIC" id="fig|1302649.3.peg.1308"/>
<organism evidence="1 2">
    <name type="scientific">Tetragenococcus muriaticus PMC-11-5</name>
    <dbReference type="NCBI Taxonomy" id="1302649"/>
    <lineage>
        <taxon>Bacteria</taxon>
        <taxon>Bacillati</taxon>
        <taxon>Bacillota</taxon>
        <taxon>Bacilli</taxon>
        <taxon>Lactobacillales</taxon>
        <taxon>Enterococcaceae</taxon>
        <taxon>Tetragenococcus</taxon>
    </lineage>
</organism>
<dbReference type="EMBL" id="JPVU01000141">
    <property type="protein sequence ID" value="KFN91554.1"/>
    <property type="molecule type" value="Genomic_DNA"/>
</dbReference>
<gene>
    <name evidence="1" type="ORF">TMUPMC115_1304</name>
</gene>
<dbReference type="Proteomes" id="UP000029380">
    <property type="component" value="Unassembled WGS sequence"/>
</dbReference>
<name>A0A091C3Q8_9ENTE</name>
<comment type="caution">
    <text evidence="1">The sequence shown here is derived from an EMBL/GenBank/DDBJ whole genome shotgun (WGS) entry which is preliminary data.</text>
</comment>
<protein>
    <submittedName>
        <fullName evidence="1">Uncharacterized protein</fullName>
    </submittedName>
</protein>
<sequence length="43" mass="5177">MNNNLYDLVTKGEKRFLNRYGILVLRLLEKFCTQLRALLSYKQ</sequence>
<evidence type="ECO:0000313" key="2">
    <source>
        <dbReference type="Proteomes" id="UP000029380"/>
    </source>
</evidence>